<dbReference type="PANTHER" id="PTHR45786:SF74">
    <property type="entry name" value="ATP-DEPENDENT DNA HELICASE"/>
    <property type="match status" value="1"/>
</dbReference>
<dbReference type="Proteomes" id="UP000245207">
    <property type="component" value="Unassembled WGS sequence"/>
</dbReference>
<dbReference type="AlphaFoldDB" id="A0A2U1LAG7"/>
<keyword evidence="2" id="KW-0347">Helicase</keyword>
<dbReference type="EMBL" id="PKPP01010521">
    <property type="protein sequence ID" value="PWA45951.1"/>
    <property type="molecule type" value="Genomic_DNA"/>
</dbReference>
<feature type="compositionally biased region" description="Polar residues" evidence="1">
    <location>
        <begin position="195"/>
        <end position="210"/>
    </location>
</feature>
<reference evidence="2 3" key="1">
    <citation type="journal article" date="2018" name="Mol. Plant">
        <title>The genome of Artemisia annua provides insight into the evolution of Asteraceae family and artemisinin biosynthesis.</title>
        <authorList>
            <person name="Shen Q."/>
            <person name="Zhang L."/>
            <person name="Liao Z."/>
            <person name="Wang S."/>
            <person name="Yan T."/>
            <person name="Shi P."/>
            <person name="Liu M."/>
            <person name="Fu X."/>
            <person name="Pan Q."/>
            <person name="Wang Y."/>
            <person name="Lv Z."/>
            <person name="Lu X."/>
            <person name="Zhang F."/>
            <person name="Jiang W."/>
            <person name="Ma Y."/>
            <person name="Chen M."/>
            <person name="Hao X."/>
            <person name="Li L."/>
            <person name="Tang Y."/>
            <person name="Lv G."/>
            <person name="Zhou Y."/>
            <person name="Sun X."/>
            <person name="Brodelius P.E."/>
            <person name="Rose J.K.C."/>
            <person name="Tang K."/>
        </authorList>
    </citation>
    <scope>NUCLEOTIDE SEQUENCE [LARGE SCALE GENOMIC DNA]</scope>
    <source>
        <strain evidence="3">cv. Huhao1</strain>
        <tissue evidence="2">Leaf</tissue>
    </source>
</reference>
<dbReference type="PANTHER" id="PTHR45786">
    <property type="entry name" value="DNA BINDING PROTEIN-LIKE"/>
    <property type="match status" value="1"/>
</dbReference>
<comment type="caution">
    <text evidence="2">The sequence shown here is derived from an EMBL/GenBank/DDBJ whole genome shotgun (WGS) entry which is preliminary data.</text>
</comment>
<gene>
    <name evidence="2" type="ORF">CTI12_AA360920</name>
</gene>
<accession>A0A2U1LAG7</accession>
<keyword evidence="2" id="KW-0067">ATP-binding</keyword>
<feature type="compositionally biased region" description="Polar residues" evidence="1">
    <location>
        <begin position="266"/>
        <end position="301"/>
    </location>
</feature>
<keyword evidence="2" id="KW-0547">Nucleotide-binding</keyword>
<keyword evidence="3" id="KW-1185">Reference proteome</keyword>
<feature type="compositionally biased region" description="Basic and acidic residues" evidence="1">
    <location>
        <begin position="317"/>
        <end position="328"/>
    </location>
</feature>
<keyword evidence="2" id="KW-0378">Hydrolase</keyword>
<name>A0A2U1LAG7_ARTAN</name>
<feature type="region of interest" description="Disordered" evidence="1">
    <location>
        <begin position="317"/>
        <end position="336"/>
    </location>
</feature>
<organism evidence="2 3">
    <name type="scientific">Artemisia annua</name>
    <name type="common">Sweet wormwood</name>
    <dbReference type="NCBI Taxonomy" id="35608"/>
    <lineage>
        <taxon>Eukaryota</taxon>
        <taxon>Viridiplantae</taxon>
        <taxon>Streptophyta</taxon>
        <taxon>Embryophyta</taxon>
        <taxon>Tracheophyta</taxon>
        <taxon>Spermatophyta</taxon>
        <taxon>Magnoliopsida</taxon>
        <taxon>eudicotyledons</taxon>
        <taxon>Gunneridae</taxon>
        <taxon>Pentapetalae</taxon>
        <taxon>asterids</taxon>
        <taxon>campanulids</taxon>
        <taxon>Asterales</taxon>
        <taxon>Asteraceae</taxon>
        <taxon>Asteroideae</taxon>
        <taxon>Anthemideae</taxon>
        <taxon>Artemisiinae</taxon>
        <taxon>Artemisia</taxon>
    </lineage>
</organism>
<dbReference type="STRING" id="35608.A0A2U1LAG7"/>
<feature type="region of interest" description="Disordered" evidence="1">
    <location>
        <begin position="384"/>
        <end position="403"/>
    </location>
</feature>
<sequence>MRTRQPVAIRVCKKGCAPIQGWTSRLQVASSVNAVPSPFHSVSLPIRTPVVDTYAILSTATCHDSDAAISSCSCGYIHETPGSVVLDFQAGVIRHQMTVDGEGYESTDDVFAQLGAVGLSSVGYTSSAPTSRKRNRPQICQDQRPSQRPRRQHADVSLSRTVSERLVTSGHTTLSMPRVDPFVCPTEFPPCHVPTSEQGPSLSLDATPSATPVPPVHPRHTSLLGTRTRDTTFPVRGERPSQRRRRQPPDVPLCAASPERCHTATHAASSMPQGESSVRQSLSTTQVMPTSEQVPSATPVSSVHPRHTSILGARTRDRPFPIHGERPSQRPRTQPLDVPLYTPSAKRCHTTIHGSSSTPQGEQFMPTPVFATHATLIFEEGPSLSSNATPSITPGPAAHGQRTSVLGRHPTARSSSMHGPPTEYKNFGPCNCVCRSCHALFWYEERLSTSTRRSGPLYHRCCLGGKVRLFLPRDYPPYIQQLFSDQQFLNNIRAYNQMFSMASLGETIDDSVNNGRGPYVFKVSGQIYHQIGRFCLLSGESPRFLQLYIYDTHNEVSNRLANFGANANNVLRPEIVEGLIRLSVRDKLADDNVPEFKIRLFGKAGSTQHELPTADQVGAIVFENGPESSTDFDVVIQRHTGEPERVNKLHPTYMSLHFPLLFIFGEQGFHTDLRLTDVAGGSSETDRRMSMDAYYAYLLHDRLDRQMAEKNMEALTNIPVGSATPSGTQDVQRSYDKAKGILVEEDVVNLMDYNTLTNNNIMYTRLSANISVQSH</sequence>
<dbReference type="OrthoDB" id="3366231at2759"/>
<evidence type="ECO:0000256" key="1">
    <source>
        <dbReference type="SAM" id="MobiDB-lite"/>
    </source>
</evidence>
<proteinExistence type="predicted"/>
<evidence type="ECO:0000313" key="2">
    <source>
        <dbReference type="EMBL" id="PWA45951.1"/>
    </source>
</evidence>
<feature type="region of interest" description="Disordered" evidence="1">
    <location>
        <begin position="194"/>
        <end position="305"/>
    </location>
</feature>
<protein>
    <submittedName>
        <fullName evidence="2">Helitron helicase-like domain-containing protein</fullName>
    </submittedName>
</protein>
<feature type="region of interest" description="Disordered" evidence="1">
    <location>
        <begin position="123"/>
        <end position="179"/>
    </location>
</feature>
<evidence type="ECO:0000313" key="3">
    <source>
        <dbReference type="Proteomes" id="UP000245207"/>
    </source>
</evidence>
<dbReference type="GO" id="GO:0004386">
    <property type="term" value="F:helicase activity"/>
    <property type="evidence" value="ECO:0007669"/>
    <property type="project" value="UniProtKB-KW"/>
</dbReference>